<dbReference type="InterPro" id="IPR054722">
    <property type="entry name" value="PolX-like_BBD"/>
</dbReference>
<dbReference type="EMBL" id="CABIKO010000143">
    <property type="protein sequence ID" value="VVA28488.1"/>
    <property type="molecule type" value="Genomic_DNA"/>
</dbReference>
<dbReference type="Gramene" id="VVA28488">
    <property type="protein sequence ID" value="VVA28488"/>
    <property type="gene ID" value="Prudul26B035035"/>
</dbReference>
<feature type="compositionally biased region" description="Basic and acidic residues" evidence="1">
    <location>
        <begin position="508"/>
        <end position="517"/>
    </location>
</feature>
<dbReference type="Pfam" id="PF14223">
    <property type="entry name" value="Retrotran_gag_2"/>
    <property type="match status" value="1"/>
</dbReference>
<evidence type="ECO:0000259" key="2">
    <source>
        <dbReference type="Pfam" id="PF22936"/>
    </source>
</evidence>
<evidence type="ECO:0000313" key="4">
    <source>
        <dbReference type="Proteomes" id="UP000327085"/>
    </source>
</evidence>
<proteinExistence type="predicted"/>
<dbReference type="PANTHER" id="PTHR47592:SF27">
    <property type="entry name" value="OS08G0421700 PROTEIN"/>
    <property type="match status" value="1"/>
</dbReference>
<dbReference type="PANTHER" id="PTHR47592">
    <property type="entry name" value="PBF68 PROTEIN"/>
    <property type="match status" value="1"/>
</dbReference>
<dbReference type="InParanoid" id="A0A5E4FN30"/>
<evidence type="ECO:0000256" key="1">
    <source>
        <dbReference type="SAM" id="MobiDB-lite"/>
    </source>
</evidence>
<name>A0A5E4FN30_PRUDU</name>
<dbReference type="Pfam" id="PF22936">
    <property type="entry name" value="Pol_BBD"/>
    <property type="match status" value="1"/>
</dbReference>
<gene>
    <name evidence="3" type="ORF">ALMOND_2B035035</name>
</gene>
<evidence type="ECO:0000313" key="3">
    <source>
        <dbReference type="EMBL" id="VVA28488.1"/>
    </source>
</evidence>
<dbReference type="Proteomes" id="UP000327085">
    <property type="component" value="Chromosome 3"/>
</dbReference>
<protein>
    <recommendedName>
        <fullName evidence="2">Retrovirus-related Pol polyprotein from transposon TNT 1-94-like beta-barrel domain-containing protein</fullName>
    </recommendedName>
</protein>
<sequence length="517" mass="58414">MPKCSYYFKSGGMLMMASDKEAVGESSQEKTPQHVLSTKVELKSFIGNENFMLWQRRMNHVLKQQGLSFVSAGNEKKPNTTMEAEWEDRDELARGSIEQHLTDGVLCNTIEDTTKYTWEKLEELFASRLLSNKLFLKEELHSLKMEEGANMMERVSALNRCIVDLQGMDEVYKSEDKAMMLLTSLPLSYKHFRTTLMLGLMARTERRGCSNKRGDKSSKGRNSRFEDDEGCFKYGSKDHWKWNCPVWKVKRNKMKDAKSSGAINVSTGCETDDELLTVMDEEHNGEVVAHSLGKSSTSVWILDSNCSFHVCSNRMGFNTYEERNGSKILLGDKTSCDVLDMGTVKINTQDGVVRSLSEVRHVPKLRRNLISLGALDREGYSYKAKEGMLLVTRGSVVISRGKIQPNNVYQHLGGIIASRTENSTNEVNQGCVINSLSSSELDFKDIEMVESEDMIHKGEVKTKDDGENVVRSVATENMLLTKVILEGTPRRVELDTRVEEDGYQQQTHKGDSLEVEP</sequence>
<accession>A0A5E4FN30</accession>
<organism evidence="3 4">
    <name type="scientific">Prunus dulcis</name>
    <name type="common">Almond</name>
    <name type="synonym">Amygdalus dulcis</name>
    <dbReference type="NCBI Taxonomy" id="3755"/>
    <lineage>
        <taxon>Eukaryota</taxon>
        <taxon>Viridiplantae</taxon>
        <taxon>Streptophyta</taxon>
        <taxon>Embryophyta</taxon>
        <taxon>Tracheophyta</taxon>
        <taxon>Spermatophyta</taxon>
        <taxon>Magnoliopsida</taxon>
        <taxon>eudicotyledons</taxon>
        <taxon>Gunneridae</taxon>
        <taxon>Pentapetalae</taxon>
        <taxon>rosids</taxon>
        <taxon>fabids</taxon>
        <taxon>Rosales</taxon>
        <taxon>Rosaceae</taxon>
        <taxon>Amygdaloideae</taxon>
        <taxon>Amygdaleae</taxon>
        <taxon>Prunus</taxon>
    </lineage>
</organism>
<feature type="region of interest" description="Disordered" evidence="1">
    <location>
        <begin position="495"/>
        <end position="517"/>
    </location>
</feature>
<feature type="domain" description="Retrovirus-related Pol polyprotein from transposon TNT 1-94-like beta-barrel" evidence="2">
    <location>
        <begin position="300"/>
        <end position="380"/>
    </location>
</feature>
<dbReference type="AlphaFoldDB" id="A0A5E4FN30"/>
<reference evidence="4" key="1">
    <citation type="journal article" date="2020" name="Plant J.">
        <title>Transposons played a major role in the diversification between the closely related almond and peach genomes: results from the almond genome sequence.</title>
        <authorList>
            <person name="Alioto T."/>
            <person name="Alexiou K.G."/>
            <person name="Bardil A."/>
            <person name="Barteri F."/>
            <person name="Castanera R."/>
            <person name="Cruz F."/>
            <person name="Dhingra A."/>
            <person name="Duval H."/>
            <person name="Fernandez I Marti A."/>
            <person name="Frias L."/>
            <person name="Galan B."/>
            <person name="Garcia J.L."/>
            <person name="Howad W."/>
            <person name="Gomez-Garrido J."/>
            <person name="Gut M."/>
            <person name="Julca I."/>
            <person name="Morata J."/>
            <person name="Puigdomenech P."/>
            <person name="Ribeca P."/>
            <person name="Rubio Cabetas M.J."/>
            <person name="Vlasova A."/>
            <person name="Wirthensohn M."/>
            <person name="Garcia-Mas J."/>
            <person name="Gabaldon T."/>
            <person name="Casacuberta J.M."/>
            <person name="Arus P."/>
        </authorList>
    </citation>
    <scope>NUCLEOTIDE SEQUENCE [LARGE SCALE GENOMIC DNA]</scope>
    <source>
        <strain evidence="4">cv. Texas</strain>
    </source>
</reference>
<dbReference type="OMA" id="CPARTRE"/>